<proteinExistence type="inferred from homology"/>
<dbReference type="Proteomes" id="UP001153269">
    <property type="component" value="Unassembled WGS sequence"/>
</dbReference>
<comment type="similarity">
    <text evidence="2">Belongs to the GDNFR family.</text>
</comment>
<dbReference type="InterPro" id="IPR037193">
    <property type="entry name" value="GDNF_alpha"/>
</dbReference>
<keyword evidence="11" id="KW-1185">Reference proteome</keyword>
<evidence type="ECO:0000259" key="9">
    <source>
        <dbReference type="SMART" id="SM00907"/>
    </source>
</evidence>
<evidence type="ECO:0000256" key="4">
    <source>
        <dbReference type="ARBA" id="ARBA00022729"/>
    </source>
</evidence>
<keyword evidence="3" id="KW-1003">Cell membrane</keyword>
<dbReference type="InterPro" id="IPR016017">
    <property type="entry name" value="GDNF/GAS1"/>
</dbReference>
<evidence type="ECO:0000256" key="7">
    <source>
        <dbReference type="ARBA" id="ARBA00023180"/>
    </source>
</evidence>
<evidence type="ECO:0000313" key="11">
    <source>
        <dbReference type="Proteomes" id="UP001153269"/>
    </source>
</evidence>
<feature type="transmembrane region" description="Helical" evidence="8">
    <location>
        <begin position="279"/>
        <end position="301"/>
    </location>
</feature>
<comment type="caution">
    <text evidence="10">The sequence shown here is derived from an EMBL/GenBank/DDBJ whole genome shotgun (WGS) entry which is preliminary data.</text>
</comment>
<name>A0A9N7ZBB5_PLEPL</name>
<evidence type="ECO:0000256" key="1">
    <source>
        <dbReference type="ARBA" id="ARBA00004236"/>
    </source>
</evidence>
<evidence type="ECO:0000256" key="3">
    <source>
        <dbReference type="ARBA" id="ARBA00022475"/>
    </source>
</evidence>
<feature type="domain" description="GDNF/GAS1" evidence="9">
    <location>
        <begin position="153"/>
        <end position="248"/>
    </location>
</feature>
<dbReference type="PANTHER" id="PTHR10269:SF1">
    <property type="entry name" value="GDNF FAMILY RECEPTOR ALPHA-LIKE"/>
    <property type="match status" value="1"/>
</dbReference>
<keyword evidence="8" id="KW-1133">Transmembrane helix</keyword>
<dbReference type="EMBL" id="CADEAL010004353">
    <property type="protein sequence ID" value="CAB1457681.1"/>
    <property type="molecule type" value="Genomic_DNA"/>
</dbReference>
<dbReference type="Pfam" id="PF02351">
    <property type="entry name" value="GDNF"/>
    <property type="match status" value="2"/>
</dbReference>
<keyword evidence="8" id="KW-0812">Transmembrane</keyword>
<keyword evidence="7" id="KW-0325">Glycoprotein</keyword>
<evidence type="ECO:0000256" key="8">
    <source>
        <dbReference type="SAM" id="Phobius"/>
    </source>
</evidence>
<dbReference type="SMART" id="SM00907">
    <property type="entry name" value="GDNF"/>
    <property type="match status" value="2"/>
</dbReference>
<dbReference type="GO" id="GO:0007399">
    <property type="term" value="P:nervous system development"/>
    <property type="evidence" value="ECO:0007669"/>
    <property type="project" value="TreeGrafter"/>
</dbReference>
<dbReference type="GO" id="GO:0038023">
    <property type="term" value="F:signaling receptor activity"/>
    <property type="evidence" value="ECO:0007669"/>
    <property type="project" value="InterPro"/>
</dbReference>
<evidence type="ECO:0000256" key="6">
    <source>
        <dbReference type="ARBA" id="ARBA00023170"/>
    </source>
</evidence>
<evidence type="ECO:0000256" key="2">
    <source>
        <dbReference type="ARBA" id="ARBA00005961"/>
    </source>
</evidence>
<keyword evidence="5 8" id="KW-0472">Membrane</keyword>
<keyword evidence="6" id="KW-0675">Receptor</keyword>
<dbReference type="InterPro" id="IPR003438">
    <property type="entry name" value="GDNF_rcpt"/>
</dbReference>
<dbReference type="AlphaFoldDB" id="A0A9N7ZBB5"/>
<evidence type="ECO:0000313" key="10">
    <source>
        <dbReference type="EMBL" id="CAB1457681.1"/>
    </source>
</evidence>
<protein>
    <recommendedName>
        <fullName evidence="9">GDNF/GAS1 domain-containing protein</fullName>
    </recommendedName>
</protein>
<evidence type="ECO:0000256" key="5">
    <source>
        <dbReference type="ARBA" id="ARBA00023136"/>
    </source>
</evidence>
<comment type="subcellular location">
    <subcellularLocation>
        <location evidence="1">Cell membrane</location>
    </subcellularLocation>
</comment>
<dbReference type="PANTHER" id="PTHR10269">
    <property type="entry name" value="GDNF RECEPTOR ALPHA"/>
    <property type="match status" value="1"/>
</dbReference>
<dbReference type="GO" id="GO:0009897">
    <property type="term" value="C:external side of plasma membrane"/>
    <property type="evidence" value="ECO:0007669"/>
    <property type="project" value="TreeGrafter"/>
</dbReference>
<gene>
    <name evidence="10" type="ORF">PLEPLA_LOCUS45505</name>
</gene>
<sequence length="327" mass="36798">MTIQTALDQFPSLRGCVCAREEEEDLCDSIQALAEQCHRKPVSHQKRSTVVDWESSTLTGRVYDGAGSCFDQMAVCLGDAVFQKHLISVLSACTADPCDRDLCQEVTRHFYGSMPQNVAEMLVMCECDASDESCLQMKTSLHSGPCADETRICQERVKQCLDDGICSDLLETFRAKCWSLENDQCGDRVDECLASMDPAFIFGADPECKMAFVDTLGTVLHRPCSCRGMHNDDLRTCNMIHDVFHNRSVFRTSLKSSSVPPKPPTLDESERRHTWSHDYLLYAFATVLLVGVVVLMPLAVVSKLWMLRKRDETKFHHPQKGRFVVIL</sequence>
<organism evidence="10 11">
    <name type="scientific">Pleuronectes platessa</name>
    <name type="common">European plaice</name>
    <dbReference type="NCBI Taxonomy" id="8262"/>
    <lineage>
        <taxon>Eukaryota</taxon>
        <taxon>Metazoa</taxon>
        <taxon>Chordata</taxon>
        <taxon>Craniata</taxon>
        <taxon>Vertebrata</taxon>
        <taxon>Euteleostomi</taxon>
        <taxon>Actinopterygii</taxon>
        <taxon>Neopterygii</taxon>
        <taxon>Teleostei</taxon>
        <taxon>Neoteleostei</taxon>
        <taxon>Acanthomorphata</taxon>
        <taxon>Carangaria</taxon>
        <taxon>Pleuronectiformes</taxon>
        <taxon>Pleuronectoidei</taxon>
        <taxon>Pleuronectidae</taxon>
        <taxon>Pleuronectes</taxon>
    </lineage>
</organism>
<dbReference type="GO" id="GO:0043235">
    <property type="term" value="C:receptor complex"/>
    <property type="evidence" value="ECO:0007669"/>
    <property type="project" value="TreeGrafter"/>
</dbReference>
<dbReference type="GO" id="GO:0007169">
    <property type="term" value="P:cell surface receptor protein tyrosine kinase signaling pathway"/>
    <property type="evidence" value="ECO:0007669"/>
    <property type="project" value="UniProtKB-ARBA"/>
</dbReference>
<accession>A0A9N7ZBB5</accession>
<reference evidence="10" key="1">
    <citation type="submission" date="2020-03" db="EMBL/GenBank/DDBJ databases">
        <authorList>
            <person name="Weist P."/>
        </authorList>
    </citation>
    <scope>NUCLEOTIDE SEQUENCE</scope>
</reference>
<dbReference type="SUPFAM" id="SSF110035">
    <property type="entry name" value="GDNF receptor-like"/>
    <property type="match status" value="2"/>
</dbReference>
<feature type="domain" description="GDNF/GAS1" evidence="9">
    <location>
        <begin position="69"/>
        <end position="146"/>
    </location>
</feature>
<keyword evidence="4" id="KW-0732">Signal</keyword>